<reference evidence="3 4" key="1">
    <citation type="submission" date="2021-03" db="EMBL/GenBank/DDBJ databases">
        <title>Sequencing the genomes of 1000 actinobacteria strains.</title>
        <authorList>
            <person name="Klenk H.-P."/>
        </authorList>
    </citation>
    <scope>NUCLEOTIDE SEQUENCE [LARGE SCALE GENOMIC DNA]</scope>
    <source>
        <strain evidence="3 4">DSM 46670</strain>
    </source>
</reference>
<comment type="caution">
    <text evidence="3">The sequence shown here is derived from an EMBL/GenBank/DDBJ whole genome shotgun (WGS) entry which is preliminary data.</text>
</comment>
<evidence type="ECO:0000313" key="4">
    <source>
        <dbReference type="Proteomes" id="UP001519332"/>
    </source>
</evidence>
<dbReference type="Gene3D" id="3.90.850.10">
    <property type="entry name" value="Fumarylacetoacetase-like, C-terminal domain"/>
    <property type="match status" value="1"/>
</dbReference>
<evidence type="ECO:0000313" key="3">
    <source>
        <dbReference type="EMBL" id="MBP2320417.1"/>
    </source>
</evidence>
<evidence type="ECO:0000256" key="1">
    <source>
        <dbReference type="ARBA" id="ARBA00023239"/>
    </source>
</evidence>
<dbReference type="InterPro" id="IPR036663">
    <property type="entry name" value="Fumarylacetoacetase_C_sf"/>
</dbReference>
<dbReference type="GO" id="GO:0008684">
    <property type="term" value="F:2-oxopent-4-enoate hydratase activity"/>
    <property type="evidence" value="ECO:0007669"/>
    <property type="project" value="UniProtKB-EC"/>
</dbReference>
<dbReference type="RefSeq" id="WP_209634537.1">
    <property type="nucleotide sequence ID" value="NZ_JAGINW010000001.1"/>
</dbReference>
<dbReference type="InterPro" id="IPR050772">
    <property type="entry name" value="Hydratase-Decarb/MhpD_sf"/>
</dbReference>
<dbReference type="EMBL" id="JAGINW010000001">
    <property type="protein sequence ID" value="MBP2320417.1"/>
    <property type="molecule type" value="Genomic_DNA"/>
</dbReference>
<name>A0ABS4T7M4_9PSEU</name>
<accession>A0ABS4T7M4</accession>
<feature type="domain" description="Fumarylacetoacetase-like C-terminal" evidence="2">
    <location>
        <begin position="82"/>
        <end position="256"/>
    </location>
</feature>
<dbReference type="Proteomes" id="UP001519332">
    <property type="component" value="Unassembled WGS sequence"/>
</dbReference>
<proteinExistence type="predicted"/>
<organism evidence="3 4">
    <name type="scientific">Kibdelosporangium banguiense</name>
    <dbReference type="NCBI Taxonomy" id="1365924"/>
    <lineage>
        <taxon>Bacteria</taxon>
        <taxon>Bacillati</taxon>
        <taxon>Actinomycetota</taxon>
        <taxon>Actinomycetes</taxon>
        <taxon>Pseudonocardiales</taxon>
        <taxon>Pseudonocardiaceae</taxon>
        <taxon>Kibdelosporangium</taxon>
    </lineage>
</organism>
<evidence type="ECO:0000259" key="2">
    <source>
        <dbReference type="Pfam" id="PF01557"/>
    </source>
</evidence>
<dbReference type="PANTHER" id="PTHR30143">
    <property type="entry name" value="ACID HYDRATASE"/>
    <property type="match status" value="1"/>
</dbReference>
<dbReference type="Pfam" id="PF01557">
    <property type="entry name" value="FAA_hydrolase"/>
    <property type="match status" value="1"/>
</dbReference>
<protein>
    <submittedName>
        <fullName evidence="3">2-keto-4-pentenoate hydratase</fullName>
        <ecNumber evidence="3">4.2.1.80</ecNumber>
    </submittedName>
</protein>
<gene>
    <name evidence="3" type="ORF">JOF56_000802</name>
</gene>
<dbReference type="InterPro" id="IPR011234">
    <property type="entry name" value="Fumarylacetoacetase-like_C"/>
</dbReference>
<dbReference type="EC" id="4.2.1.80" evidence="3"/>
<dbReference type="PANTHER" id="PTHR30143:SF0">
    <property type="entry name" value="2-KETO-4-PENTENOATE HYDRATASE"/>
    <property type="match status" value="1"/>
</dbReference>
<keyword evidence="1 3" id="KW-0456">Lyase</keyword>
<dbReference type="SUPFAM" id="SSF56529">
    <property type="entry name" value="FAH"/>
    <property type="match status" value="1"/>
</dbReference>
<keyword evidence="4" id="KW-1185">Reference proteome</keyword>
<sequence>MTRANASVAGLAAVRDAAHRLQVAAETGIACAPVRDLIGDDPALAYAVQAVGIARHVSRGARITGRKVGLTSEAVQRQLGVDQPDFGVLLDSMAVAADATVPIGLLQPRVEAELAFVLKDDLLEPGLSAADVRTAIAYATAAIEIVDSRISDWDITFTDTVADNGSSGRYVLADDRLEIDSFAPRDVGMSMSIDGVVVSTGTGAACLGDPLEALAWLARTAVRLGDPLLAGQVVLSGALGPMVAVKPGAQVRADLTLDGAPLSSVAIAFADTEEKP</sequence>